<feature type="domain" description="Radical SAM core" evidence="6">
    <location>
        <begin position="1"/>
        <end position="148"/>
    </location>
</feature>
<dbReference type="InterPro" id="IPR051198">
    <property type="entry name" value="BchE-like"/>
</dbReference>
<evidence type="ECO:0000259" key="6">
    <source>
        <dbReference type="PROSITE" id="PS51918"/>
    </source>
</evidence>
<dbReference type="InterPro" id="IPR058240">
    <property type="entry name" value="rSAM_sf"/>
</dbReference>
<dbReference type="Gene3D" id="3.30.750.200">
    <property type="match status" value="1"/>
</dbReference>
<evidence type="ECO:0000256" key="4">
    <source>
        <dbReference type="ARBA" id="ARBA00023004"/>
    </source>
</evidence>
<keyword evidence="5" id="KW-0411">Iron-sulfur</keyword>
<dbReference type="SUPFAM" id="SSF102114">
    <property type="entry name" value="Radical SAM enzymes"/>
    <property type="match status" value="1"/>
</dbReference>
<dbReference type="InterPro" id="IPR007197">
    <property type="entry name" value="rSAM"/>
</dbReference>
<keyword evidence="3" id="KW-0479">Metal-binding</keyword>
<sequence>RVDMFTKDLLQKMKDAGCIAVWFGVEAGSQNVIDAMGKGFTASKTKKAFKMAQDVGLMTIASVVFGFPGETRETAWATIKFIEEINPDDVGYYIATPYPGTPMADYVKKMGWLRVTDFDKYDTATPIFELPTLSMQEVREIREKAFHRFYIRPTYVLRMFAKGGTYGFSATKTALAHLLRAVKSKF</sequence>
<dbReference type="EMBL" id="LFWU01000050">
    <property type="protein sequence ID" value="KON32858.1"/>
    <property type="molecule type" value="Genomic_DNA"/>
</dbReference>
<dbReference type="CDD" id="cd01335">
    <property type="entry name" value="Radical_SAM"/>
    <property type="match status" value="1"/>
</dbReference>
<dbReference type="Proteomes" id="UP000037237">
    <property type="component" value="Unassembled WGS sequence"/>
</dbReference>
<dbReference type="PROSITE" id="PS51918">
    <property type="entry name" value="RADICAL_SAM"/>
    <property type="match status" value="1"/>
</dbReference>
<evidence type="ECO:0000256" key="3">
    <source>
        <dbReference type="ARBA" id="ARBA00022723"/>
    </source>
</evidence>
<dbReference type="GO" id="GO:0005829">
    <property type="term" value="C:cytosol"/>
    <property type="evidence" value="ECO:0007669"/>
    <property type="project" value="TreeGrafter"/>
</dbReference>
<feature type="non-terminal residue" evidence="7">
    <location>
        <position position="1"/>
    </location>
</feature>
<comment type="cofactor">
    <cofactor evidence="1">
        <name>[4Fe-4S] cluster</name>
        <dbReference type="ChEBI" id="CHEBI:49883"/>
    </cofactor>
</comment>
<evidence type="ECO:0000256" key="1">
    <source>
        <dbReference type="ARBA" id="ARBA00001966"/>
    </source>
</evidence>
<name>A0A0M0BW58_9ARCH</name>
<protein>
    <recommendedName>
        <fullName evidence="6">Radical SAM core domain-containing protein</fullName>
    </recommendedName>
</protein>
<organism evidence="7 8">
    <name type="scientific">miscellaneous Crenarchaeota group-1 archaeon SG8-32-1</name>
    <dbReference type="NCBI Taxonomy" id="1685124"/>
    <lineage>
        <taxon>Archaea</taxon>
        <taxon>Candidatus Bathyarchaeota</taxon>
        <taxon>MCG-1</taxon>
    </lineage>
</organism>
<gene>
    <name evidence="7" type="ORF">AC477_02335</name>
</gene>
<reference evidence="7 8" key="1">
    <citation type="submission" date="2015-06" db="EMBL/GenBank/DDBJ databases">
        <title>New insights into the roles of widespread benthic archaea in carbon and nitrogen cycling.</title>
        <authorList>
            <person name="Lazar C.S."/>
            <person name="Baker B.J."/>
            <person name="Seitz K.W."/>
            <person name="Hyde A.S."/>
            <person name="Dick G.J."/>
            <person name="Hinrichs K.-U."/>
            <person name="Teske A.P."/>
        </authorList>
    </citation>
    <scope>NUCLEOTIDE SEQUENCE [LARGE SCALE GENOMIC DNA]</scope>
    <source>
        <strain evidence="7">SG8-32-1</strain>
    </source>
</reference>
<accession>A0A0M0BW58</accession>
<proteinExistence type="predicted"/>
<evidence type="ECO:0000313" key="8">
    <source>
        <dbReference type="Proteomes" id="UP000037237"/>
    </source>
</evidence>
<dbReference type="GO" id="GO:0003824">
    <property type="term" value="F:catalytic activity"/>
    <property type="evidence" value="ECO:0007669"/>
    <property type="project" value="InterPro"/>
</dbReference>
<keyword evidence="2" id="KW-0949">S-adenosyl-L-methionine</keyword>
<evidence type="ECO:0000256" key="2">
    <source>
        <dbReference type="ARBA" id="ARBA00022691"/>
    </source>
</evidence>
<evidence type="ECO:0000313" key="7">
    <source>
        <dbReference type="EMBL" id="KON32858.1"/>
    </source>
</evidence>
<dbReference type="GO" id="GO:0046872">
    <property type="term" value="F:metal ion binding"/>
    <property type="evidence" value="ECO:0007669"/>
    <property type="project" value="UniProtKB-KW"/>
</dbReference>
<evidence type="ECO:0000256" key="5">
    <source>
        <dbReference type="ARBA" id="ARBA00023014"/>
    </source>
</evidence>
<dbReference type="PANTHER" id="PTHR43409:SF7">
    <property type="entry name" value="BLL1977 PROTEIN"/>
    <property type="match status" value="1"/>
</dbReference>
<dbReference type="GO" id="GO:0051536">
    <property type="term" value="F:iron-sulfur cluster binding"/>
    <property type="evidence" value="ECO:0007669"/>
    <property type="project" value="UniProtKB-KW"/>
</dbReference>
<dbReference type="Pfam" id="PF04055">
    <property type="entry name" value="Radical_SAM"/>
    <property type="match status" value="1"/>
</dbReference>
<dbReference type="PANTHER" id="PTHR43409">
    <property type="entry name" value="ANAEROBIC MAGNESIUM-PROTOPORPHYRIN IX MONOMETHYL ESTER CYCLASE-RELATED"/>
    <property type="match status" value="1"/>
</dbReference>
<dbReference type="AlphaFoldDB" id="A0A0M0BW58"/>
<comment type="caution">
    <text evidence="7">The sequence shown here is derived from an EMBL/GenBank/DDBJ whole genome shotgun (WGS) entry which is preliminary data.</text>
</comment>
<keyword evidence="4" id="KW-0408">Iron</keyword>